<proteinExistence type="predicted"/>
<evidence type="ECO:0000313" key="3">
    <source>
        <dbReference type="Proteomes" id="UP001484097"/>
    </source>
</evidence>
<keyword evidence="3" id="KW-1185">Reference proteome</keyword>
<dbReference type="RefSeq" id="WP_347921829.1">
    <property type="nucleotide sequence ID" value="NZ_JBDXMX010000009.1"/>
</dbReference>
<dbReference type="Gene3D" id="3.40.50.11200">
    <property type="match status" value="1"/>
</dbReference>
<name>A0ABV0IMB7_9MICC</name>
<evidence type="ECO:0000313" key="2">
    <source>
        <dbReference type="EMBL" id="MEO9249128.1"/>
    </source>
</evidence>
<sequence>MTDPRAFTSFDFDHDETSKTLFVGQAKSDSPTPFTVHDWSSKTALPQAEWERLIKAKMASTNMCIVLVGRFMATATGVVKEIAMAKELEVPVFGVYVDGAGTSSALPAGLQRNRTIGWKWDLVGATVEQMMGEGKNA</sequence>
<gene>
    <name evidence="2" type="ORF">ABDK96_15700</name>
</gene>
<dbReference type="Proteomes" id="UP001484097">
    <property type="component" value="Unassembled WGS sequence"/>
</dbReference>
<dbReference type="InterPro" id="IPR036490">
    <property type="entry name" value="ThsB_TIR-like_sf"/>
</dbReference>
<organism evidence="2 3">
    <name type="scientific">Citricoccus nitrophenolicus</name>
    <dbReference type="NCBI Taxonomy" id="863575"/>
    <lineage>
        <taxon>Bacteria</taxon>
        <taxon>Bacillati</taxon>
        <taxon>Actinomycetota</taxon>
        <taxon>Actinomycetes</taxon>
        <taxon>Micrococcales</taxon>
        <taxon>Micrococcaceae</taxon>
        <taxon>Citricoccus</taxon>
    </lineage>
</organism>
<comment type="caution">
    <text evidence="2">The sequence shown here is derived from an EMBL/GenBank/DDBJ whole genome shotgun (WGS) entry which is preliminary data.</text>
</comment>
<reference evidence="2 3" key="1">
    <citation type="submission" date="2024-05" db="EMBL/GenBank/DDBJ databases">
        <authorList>
            <person name="Yi C."/>
        </authorList>
    </citation>
    <scope>NUCLEOTIDE SEQUENCE [LARGE SCALE GENOMIC DNA]</scope>
    <source>
        <strain evidence="2 3">XS13</strain>
    </source>
</reference>
<protein>
    <submittedName>
        <fullName evidence="2">TIR domain-containing protein</fullName>
    </submittedName>
</protein>
<dbReference type="InterPro" id="IPR015032">
    <property type="entry name" value="ThsB__TIR-like_domain"/>
</dbReference>
<dbReference type="SUPFAM" id="SSF52206">
    <property type="entry name" value="Hypothetical protein MTH538"/>
    <property type="match status" value="1"/>
</dbReference>
<dbReference type="Pfam" id="PF08937">
    <property type="entry name" value="ThsB_TIR"/>
    <property type="match status" value="1"/>
</dbReference>
<dbReference type="EMBL" id="JBDXMX010000009">
    <property type="protein sequence ID" value="MEO9249128.1"/>
    <property type="molecule type" value="Genomic_DNA"/>
</dbReference>
<accession>A0ABV0IMB7</accession>
<evidence type="ECO:0000259" key="1">
    <source>
        <dbReference type="Pfam" id="PF08937"/>
    </source>
</evidence>
<feature type="domain" description="Thoeris protein ThsB TIR-like" evidence="1">
    <location>
        <begin position="7"/>
        <end position="100"/>
    </location>
</feature>